<sequence>MGKRGKRSAARRPVFRRRFFDPDEIETDEISLTKEEMAIARTIYETNSGAAPATRRNVVDETNTSLLSQQGTHTYVPFHYVTLLLSVFFLILLVFCRERPTRPKPAVNKSNPASSRRPPAFKRSITVMGTPMDRDLHFMERRGSNPKTRKLSLRRKSAL</sequence>
<feature type="region of interest" description="Disordered" evidence="1">
    <location>
        <begin position="137"/>
        <end position="159"/>
    </location>
</feature>
<keyword evidence="2" id="KW-0472">Membrane</keyword>
<proteinExistence type="predicted"/>
<name>A0A6P5AZU9_BRABE</name>
<feature type="transmembrane region" description="Helical" evidence="2">
    <location>
        <begin position="78"/>
        <end position="96"/>
    </location>
</feature>
<accession>A0A6P5AZU9</accession>
<reference evidence="4" key="1">
    <citation type="submission" date="2025-08" db="UniProtKB">
        <authorList>
            <consortium name="RefSeq"/>
        </authorList>
    </citation>
    <scope>IDENTIFICATION</scope>
    <source>
        <tissue evidence="4">Gonad</tissue>
    </source>
</reference>
<dbReference type="RefSeq" id="XP_019647721.1">
    <property type="nucleotide sequence ID" value="XM_019792162.1"/>
</dbReference>
<evidence type="ECO:0000313" key="4">
    <source>
        <dbReference type="RefSeq" id="XP_019647721.1"/>
    </source>
</evidence>
<protein>
    <submittedName>
        <fullName evidence="4">Uncharacterized protein LOC109488022</fullName>
    </submittedName>
</protein>
<dbReference type="AlphaFoldDB" id="A0A6P5AZU9"/>
<gene>
    <name evidence="4" type="primary">LOC109488022</name>
</gene>
<evidence type="ECO:0000256" key="2">
    <source>
        <dbReference type="SAM" id="Phobius"/>
    </source>
</evidence>
<dbReference type="OrthoDB" id="10058273at2759"/>
<keyword evidence="2" id="KW-1133">Transmembrane helix</keyword>
<feature type="compositionally biased region" description="Basic residues" evidence="1">
    <location>
        <begin position="147"/>
        <end position="159"/>
    </location>
</feature>
<keyword evidence="2" id="KW-0812">Transmembrane</keyword>
<dbReference type="KEGG" id="bbel:109488022"/>
<dbReference type="GeneID" id="109488022"/>
<evidence type="ECO:0000313" key="3">
    <source>
        <dbReference type="Proteomes" id="UP000515135"/>
    </source>
</evidence>
<evidence type="ECO:0000256" key="1">
    <source>
        <dbReference type="SAM" id="MobiDB-lite"/>
    </source>
</evidence>
<organism evidence="3 4">
    <name type="scientific">Branchiostoma belcheri</name>
    <name type="common">Amphioxus</name>
    <dbReference type="NCBI Taxonomy" id="7741"/>
    <lineage>
        <taxon>Eukaryota</taxon>
        <taxon>Metazoa</taxon>
        <taxon>Chordata</taxon>
        <taxon>Cephalochordata</taxon>
        <taxon>Leptocardii</taxon>
        <taxon>Amphioxiformes</taxon>
        <taxon>Branchiostomatidae</taxon>
        <taxon>Branchiostoma</taxon>
    </lineage>
</organism>
<dbReference type="Proteomes" id="UP000515135">
    <property type="component" value="Unplaced"/>
</dbReference>
<keyword evidence="3" id="KW-1185">Reference proteome</keyword>
<feature type="region of interest" description="Disordered" evidence="1">
    <location>
        <begin position="102"/>
        <end position="121"/>
    </location>
</feature>